<dbReference type="PANTHER" id="PTHR33295:SF20">
    <property type="entry name" value="ATPASE"/>
    <property type="match status" value="1"/>
</dbReference>
<dbReference type="Proteomes" id="UP000184050">
    <property type="component" value="Unassembled WGS sequence"/>
</dbReference>
<keyword evidence="4" id="KW-1185">Reference proteome</keyword>
<dbReference type="InterPro" id="IPR025420">
    <property type="entry name" value="DUF4143"/>
</dbReference>
<evidence type="ECO:0000313" key="4">
    <source>
        <dbReference type="Proteomes" id="UP000184050"/>
    </source>
</evidence>
<feature type="domain" description="DUF4143" evidence="2">
    <location>
        <begin position="286"/>
        <end position="432"/>
    </location>
</feature>
<protein>
    <submittedName>
        <fullName evidence="3">Uncharacterized protein</fullName>
    </submittedName>
</protein>
<evidence type="ECO:0000313" key="3">
    <source>
        <dbReference type="EMBL" id="SHI55107.1"/>
    </source>
</evidence>
<dbReference type="InterPro" id="IPR041682">
    <property type="entry name" value="AAA_14"/>
</dbReference>
<dbReference type="PANTHER" id="PTHR33295">
    <property type="entry name" value="ATPASE"/>
    <property type="match status" value="1"/>
</dbReference>
<accession>A0A1M6C256</accession>
<organism evidence="3 4">
    <name type="scientific">Tangfeifania diversioriginum</name>
    <dbReference type="NCBI Taxonomy" id="1168035"/>
    <lineage>
        <taxon>Bacteria</taxon>
        <taxon>Pseudomonadati</taxon>
        <taxon>Bacteroidota</taxon>
        <taxon>Bacteroidia</taxon>
        <taxon>Marinilabiliales</taxon>
        <taxon>Prolixibacteraceae</taxon>
        <taxon>Tangfeifania</taxon>
    </lineage>
</organism>
<dbReference type="STRING" id="1168035.SAMN05444280_103111"/>
<gene>
    <name evidence="3" type="ORF">SAMN05444280_103111</name>
</gene>
<name>A0A1M6C256_9BACT</name>
<dbReference type="EMBL" id="FQZE01000003">
    <property type="protein sequence ID" value="SHI55107.1"/>
    <property type="molecule type" value="Genomic_DNA"/>
</dbReference>
<evidence type="ECO:0000259" key="1">
    <source>
        <dbReference type="Pfam" id="PF13173"/>
    </source>
</evidence>
<dbReference type="SUPFAM" id="SSF52540">
    <property type="entry name" value="P-loop containing nucleoside triphosphate hydrolases"/>
    <property type="match status" value="1"/>
</dbReference>
<evidence type="ECO:0000259" key="2">
    <source>
        <dbReference type="Pfam" id="PF13635"/>
    </source>
</evidence>
<dbReference type="InterPro" id="IPR027417">
    <property type="entry name" value="P-loop_NTPase"/>
</dbReference>
<sequence length="485" mass="57163">MILKKSGRIYSKNIKKSGRITQKVYLWKISYLKIKNSILFLCIFSVTFEKYGKNYKLSIMTEKYSTILNNASTYNIWDGKPFSEGFKRHFYLTKIRDYLETKLIKVLVGQRRVGKSYILRQIINYLFLEKKVPPQNIFYLNKEYLIFDEIKSSIDLEHLFTLFKKKYAHQGKMYIFLDEVQNIDGWEKFVNSYSQDYTSEFELFVTGSNSNILSGELSTLLSGRFVEIEIFPFSYTEFISFKNSDANKSSYLEYLKTGGLPELFFIEKEEVHRHYVDSLKNTIILRDIAGRHTIKDLPLLEEIFKFLIVNIGNLTSFSSIVKYFKSKQKKTNYETISSYVGYLRDTFILHQVERFQIRGKQSLGGEYKYYLNDLAFKNYLFGFFPSDVGYNLENQIYIQLKQMGFQVSVGKLDNLEIDFVAQKPDKTVYVQVAYLLNSPKVIEREFGNLLSVKDNHEKVVISLDDVRFSDYEGIRHLQPWKLKLL</sequence>
<dbReference type="Gene3D" id="3.40.50.300">
    <property type="entry name" value="P-loop containing nucleotide triphosphate hydrolases"/>
    <property type="match status" value="1"/>
</dbReference>
<feature type="domain" description="AAA" evidence="1">
    <location>
        <begin position="104"/>
        <end position="238"/>
    </location>
</feature>
<dbReference type="Pfam" id="PF13635">
    <property type="entry name" value="DUF4143"/>
    <property type="match status" value="1"/>
</dbReference>
<dbReference type="Pfam" id="PF13173">
    <property type="entry name" value="AAA_14"/>
    <property type="match status" value="1"/>
</dbReference>
<proteinExistence type="predicted"/>
<reference evidence="3 4" key="1">
    <citation type="submission" date="2016-11" db="EMBL/GenBank/DDBJ databases">
        <authorList>
            <person name="Jaros S."/>
            <person name="Januszkiewicz K."/>
            <person name="Wedrychowicz H."/>
        </authorList>
    </citation>
    <scope>NUCLEOTIDE SEQUENCE [LARGE SCALE GENOMIC DNA]</scope>
    <source>
        <strain evidence="3 4">DSM 27063</strain>
    </source>
</reference>
<dbReference type="AlphaFoldDB" id="A0A1M6C256"/>